<dbReference type="STRING" id="407821.A0A087UMQ1"/>
<dbReference type="EMBL" id="KK120598">
    <property type="protein sequence ID" value="KFM78640.1"/>
    <property type="molecule type" value="Genomic_DNA"/>
</dbReference>
<name>A0A087UMQ1_STEMI</name>
<evidence type="ECO:0000313" key="2">
    <source>
        <dbReference type="Proteomes" id="UP000054359"/>
    </source>
</evidence>
<accession>A0A087UMQ1</accession>
<proteinExistence type="predicted"/>
<dbReference type="OrthoDB" id="29306at2759"/>
<gene>
    <name evidence="1" type="ORF">X975_11311</name>
</gene>
<reference evidence="1 2" key="1">
    <citation type="submission" date="2013-11" db="EMBL/GenBank/DDBJ databases">
        <title>Genome sequencing of Stegodyphus mimosarum.</title>
        <authorList>
            <person name="Bechsgaard J."/>
        </authorList>
    </citation>
    <scope>NUCLEOTIDE SEQUENCE [LARGE SCALE GENOMIC DNA]</scope>
</reference>
<feature type="non-terminal residue" evidence="1">
    <location>
        <position position="196"/>
    </location>
</feature>
<dbReference type="Proteomes" id="UP000054359">
    <property type="component" value="Unassembled WGS sequence"/>
</dbReference>
<keyword evidence="2" id="KW-1185">Reference proteome</keyword>
<dbReference type="InterPro" id="IPR052651">
    <property type="entry name" value="WDR81"/>
</dbReference>
<dbReference type="PANTHER" id="PTHR44662:SF1">
    <property type="entry name" value="WD REPEAT-CONTAINING PROTEIN 81"/>
    <property type="match status" value="1"/>
</dbReference>
<evidence type="ECO:0000313" key="1">
    <source>
        <dbReference type="EMBL" id="KFM78640.1"/>
    </source>
</evidence>
<dbReference type="PANTHER" id="PTHR44662">
    <property type="entry name" value="WD REPEAT-CONTAINING PROTEIN 81"/>
    <property type="match status" value="1"/>
</dbReference>
<dbReference type="AlphaFoldDB" id="A0A087UMQ1"/>
<protein>
    <submittedName>
        <fullName evidence="1">WD repeat-containing protein 81</fullName>
    </submittedName>
</protein>
<organism evidence="1 2">
    <name type="scientific">Stegodyphus mimosarum</name>
    <name type="common">African social velvet spider</name>
    <dbReference type="NCBI Taxonomy" id="407821"/>
    <lineage>
        <taxon>Eukaryota</taxon>
        <taxon>Metazoa</taxon>
        <taxon>Ecdysozoa</taxon>
        <taxon>Arthropoda</taxon>
        <taxon>Chelicerata</taxon>
        <taxon>Arachnida</taxon>
        <taxon>Araneae</taxon>
        <taxon>Araneomorphae</taxon>
        <taxon>Entelegynae</taxon>
        <taxon>Eresoidea</taxon>
        <taxon>Eresidae</taxon>
        <taxon>Stegodyphus</taxon>
    </lineage>
</organism>
<dbReference type="GO" id="GO:0005739">
    <property type="term" value="C:mitochondrion"/>
    <property type="evidence" value="ECO:0007669"/>
    <property type="project" value="TreeGrafter"/>
</dbReference>
<dbReference type="GO" id="GO:0035014">
    <property type="term" value="F:phosphatidylinositol 3-kinase regulator activity"/>
    <property type="evidence" value="ECO:0007669"/>
    <property type="project" value="TreeGrafter"/>
</dbReference>
<dbReference type="GO" id="GO:0035973">
    <property type="term" value="P:aggrephagy"/>
    <property type="evidence" value="ECO:0007669"/>
    <property type="project" value="TreeGrafter"/>
</dbReference>
<sequence length="196" mass="21948">MVQDSLYSRSAPNLTSHLSEWTHSSIDESMDLEVLKKKGKSEMDVSSSRSGIEYFPNDVTCELGSDLNVSDVSVESMLWLAHRLGPVLTARYLTRNLLRMLTLCYDSSEKREVVYIPPGSKDAKILSISGKWLKGDINAFKVLDCLSRIASLYGEQFIMLQYIKHIADLLNLCRKKVPATLESGLHGAMALLQHIV</sequence>